<feature type="compositionally biased region" description="Basic and acidic residues" evidence="1">
    <location>
        <begin position="49"/>
        <end position="60"/>
    </location>
</feature>
<evidence type="ECO:0000313" key="2">
    <source>
        <dbReference type="EMBL" id="MPC52989.1"/>
    </source>
</evidence>
<accession>A0A5B7G5Z1</accession>
<organism evidence="2 3">
    <name type="scientific">Portunus trituberculatus</name>
    <name type="common">Swimming crab</name>
    <name type="synonym">Neptunus trituberculatus</name>
    <dbReference type="NCBI Taxonomy" id="210409"/>
    <lineage>
        <taxon>Eukaryota</taxon>
        <taxon>Metazoa</taxon>
        <taxon>Ecdysozoa</taxon>
        <taxon>Arthropoda</taxon>
        <taxon>Crustacea</taxon>
        <taxon>Multicrustacea</taxon>
        <taxon>Malacostraca</taxon>
        <taxon>Eumalacostraca</taxon>
        <taxon>Eucarida</taxon>
        <taxon>Decapoda</taxon>
        <taxon>Pleocyemata</taxon>
        <taxon>Brachyura</taxon>
        <taxon>Eubrachyura</taxon>
        <taxon>Portunoidea</taxon>
        <taxon>Portunidae</taxon>
        <taxon>Portuninae</taxon>
        <taxon>Portunus</taxon>
    </lineage>
</organism>
<gene>
    <name evidence="2" type="ORF">E2C01_046872</name>
</gene>
<feature type="region of interest" description="Disordered" evidence="1">
    <location>
        <begin position="10"/>
        <end position="29"/>
    </location>
</feature>
<sequence length="60" mass="6899">MLLLTWLPPRLSPQRPASTQACGPHSSVKFKMSLREGFQRRERRAAPRSRKEGWTGEHAL</sequence>
<keyword evidence="3" id="KW-1185">Reference proteome</keyword>
<protein>
    <submittedName>
        <fullName evidence="2">Uncharacterized protein</fullName>
    </submittedName>
</protein>
<evidence type="ECO:0000256" key="1">
    <source>
        <dbReference type="SAM" id="MobiDB-lite"/>
    </source>
</evidence>
<feature type="region of interest" description="Disordered" evidence="1">
    <location>
        <begin position="34"/>
        <end position="60"/>
    </location>
</feature>
<name>A0A5B7G5Z1_PORTR</name>
<proteinExistence type="predicted"/>
<dbReference type="EMBL" id="VSRR010011309">
    <property type="protein sequence ID" value="MPC52989.1"/>
    <property type="molecule type" value="Genomic_DNA"/>
</dbReference>
<comment type="caution">
    <text evidence="2">The sequence shown here is derived from an EMBL/GenBank/DDBJ whole genome shotgun (WGS) entry which is preliminary data.</text>
</comment>
<dbReference type="AlphaFoldDB" id="A0A5B7G5Z1"/>
<dbReference type="Proteomes" id="UP000324222">
    <property type="component" value="Unassembled WGS sequence"/>
</dbReference>
<reference evidence="2 3" key="1">
    <citation type="submission" date="2019-05" db="EMBL/GenBank/DDBJ databases">
        <title>Another draft genome of Portunus trituberculatus and its Hox gene families provides insights of decapod evolution.</title>
        <authorList>
            <person name="Jeong J.-H."/>
            <person name="Song I."/>
            <person name="Kim S."/>
            <person name="Choi T."/>
            <person name="Kim D."/>
            <person name="Ryu S."/>
            <person name="Kim W."/>
        </authorList>
    </citation>
    <scope>NUCLEOTIDE SEQUENCE [LARGE SCALE GENOMIC DNA]</scope>
    <source>
        <tissue evidence="2">Muscle</tissue>
    </source>
</reference>
<evidence type="ECO:0000313" key="3">
    <source>
        <dbReference type="Proteomes" id="UP000324222"/>
    </source>
</evidence>